<dbReference type="Proteomes" id="UP001595957">
    <property type="component" value="Unassembled WGS sequence"/>
</dbReference>
<dbReference type="EMBL" id="JBHSFZ010000004">
    <property type="protein sequence ID" value="MFC4593190.1"/>
    <property type="molecule type" value="Genomic_DNA"/>
</dbReference>
<name>A0ABV9EU58_9SPHN</name>
<protein>
    <submittedName>
        <fullName evidence="2">Uncharacterized protein</fullName>
    </submittedName>
</protein>
<sequence length="45" mass="5018">MIERDVRRVAAFVVFCNIEFLMVLGIDLACFHNGGTGEKRPSTFG</sequence>
<feature type="transmembrane region" description="Helical" evidence="1">
    <location>
        <begin position="12"/>
        <end position="34"/>
    </location>
</feature>
<dbReference type="RefSeq" id="WP_380802440.1">
    <property type="nucleotide sequence ID" value="NZ_JBHSFZ010000004.1"/>
</dbReference>
<keyword evidence="1" id="KW-1133">Transmembrane helix</keyword>
<keyword evidence="1" id="KW-0812">Transmembrane</keyword>
<keyword evidence="1" id="KW-0472">Membrane</keyword>
<evidence type="ECO:0000313" key="2">
    <source>
        <dbReference type="EMBL" id="MFC4593190.1"/>
    </source>
</evidence>
<evidence type="ECO:0000313" key="3">
    <source>
        <dbReference type="Proteomes" id="UP001595957"/>
    </source>
</evidence>
<organism evidence="2 3">
    <name type="scientific">Sphingobium tyrosinilyticum</name>
    <dbReference type="NCBI Taxonomy" id="2715436"/>
    <lineage>
        <taxon>Bacteria</taxon>
        <taxon>Pseudomonadati</taxon>
        <taxon>Pseudomonadota</taxon>
        <taxon>Alphaproteobacteria</taxon>
        <taxon>Sphingomonadales</taxon>
        <taxon>Sphingomonadaceae</taxon>
        <taxon>Sphingobium</taxon>
    </lineage>
</organism>
<gene>
    <name evidence="2" type="ORF">ACFO3E_03125</name>
</gene>
<comment type="caution">
    <text evidence="2">The sequence shown here is derived from an EMBL/GenBank/DDBJ whole genome shotgun (WGS) entry which is preliminary data.</text>
</comment>
<accession>A0ABV9EU58</accession>
<evidence type="ECO:0000256" key="1">
    <source>
        <dbReference type="SAM" id="Phobius"/>
    </source>
</evidence>
<reference evidence="3" key="1">
    <citation type="journal article" date="2019" name="Int. J. Syst. Evol. Microbiol.">
        <title>The Global Catalogue of Microorganisms (GCM) 10K type strain sequencing project: providing services to taxonomists for standard genome sequencing and annotation.</title>
        <authorList>
            <consortium name="The Broad Institute Genomics Platform"/>
            <consortium name="The Broad Institute Genome Sequencing Center for Infectious Disease"/>
            <person name="Wu L."/>
            <person name="Ma J."/>
        </authorList>
    </citation>
    <scope>NUCLEOTIDE SEQUENCE [LARGE SCALE GENOMIC DNA]</scope>
    <source>
        <strain evidence="3">NBRC 103632</strain>
    </source>
</reference>
<keyword evidence="3" id="KW-1185">Reference proteome</keyword>
<proteinExistence type="predicted"/>